<evidence type="ECO:0000313" key="3">
    <source>
        <dbReference type="Proteomes" id="UP000253790"/>
    </source>
</evidence>
<feature type="domain" description="DUF4440" evidence="1">
    <location>
        <begin position="9"/>
        <end position="111"/>
    </location>
</feature>
<evidence type="ECO:0000313" key="2">
    <source>
        <dbReference type="EMBL" id="AXH98102.1"/>
    </source>
</evidence>
<dbReference type="EMBL" id="CP031229">
    <property type="protein sequence ID" value="AXH98102.1"/>
    <property type="molecule type" value="Genomic_DNA"/>
</dbReference>
<proteinExistence type="predicted"/>
<dbReference type="SUPFAM" id="SSF54427">
    <property type="entry name" value="NTF2-like"/>
    <property type="match status" value="1"/>
</dbReference>
<keyword evidence="3" id="KW-1185">Reference proteome</keyword>
<evidence type="ECO:0000259" key="1">
    <source>
        <dbReference type="Pfam" id="PF14534"/>
    </source>
</evidence>
<dbReference type="Gene3D" id="3.10.450.50">
    <property type="match status" value="1"/>
</dbReference>
<protein>
    <submittedName>
        <fullName evidence="2">Nuclear transport factor 2 family protein</fullName>
    </submittedName>
</protein>
<sequence length="123" mass="13425">MEELGLETLLSLERRGWDALCSSSGGRFYGELMSEDAVMVLVNGAVLDRDAVVASLDEAPAWDSYELTAPRLVPVTAESAAVVYRAVARRGDEPPFEALMASVYARTDDGLRLVLYQQTTTTH</sequence>
<dbReference type="KEGG" id="orn:DV701_12655"/>
<dbReference type="InterPro" id="IPR032710">
    <property type="entry name" value="NTF2-like_dom_sf"/>
</dbReference>
<dbReference type="Pfam" id="PF14534">
    <property type="entry name" value="DUF4440"/>
    <property type="match status" value="1"/>
</dbReference>
<dbReference type="RefSeq" id="WP_114931117.1">
    <property type="nucleotide sequence ID" value="NZ_CP031229.1"/>
</dbReference>
<dbReference type="OrthoDB" id="582586at2"/>
<name>A0A345NSU4_9MICO</name>
<dbReference type="AlphaFoldDB" id="A0A345NSU4"/>
<dbReference type="InterPro" id="IPR027843">
    <property type="entry name" value="DUF4440"/>
</dbReference>
<dbReference type="Proteomes" id="UP000253790">
    <property type="component" value="Chromosome"/>
</dbReference>
<gene>
    <name evidence="2" type="ORF">DV701_12655</name>
</gene>
<reference evidence="2 3" key="1">
    <citation type="submission" date="2018-07" db="EMBL/GenBank/DDBJ databases">
        <title>Complete genome sequencing of Ornithinimicrobium sp. AMA3305.</title>
        <authorList>
            <person name="Bae J.-W."/>
        </authorList>
    </citation>
    <scope>NUCLEOTIDE SEQUENCE [LARGE SCALE GENOMIC DNA]</scope>
    <source>
        <strain evidence="2 3">AMA3305</strain>
    </source>
</reference>
<organism evidence="2 3">
    <name type="scientific">Ornithinimicrobium avium</name>
    <dbReference type="NCBI Taxonomy" id="2283195"/>
    <lineage>
        <taxon>Bacteria</taxon>
        <taxon>Bacillati</taxon>
        <taxon>Actinomycetota</taxon>
        <taxon>Actinomycetes</taxon>
        <taxon>Micrococcales</taxon>
        <taxon>Ornithinimicrobiaceae</taxon>
        <taxon>Ornithinimicrobium</taxon>
    </lineage>
</organism>
<accession>A0A345NSU4</accession>